<dbReference type="Proteomes" id="UP000501603">
    <property type="component" value="Segment"/>
</dbReference>
<organism evidence="2 3">
    <name type="scientific">Mycobacterium phage Chris</name>
    <dbReference type="NCBI Taxonomy" id="2725626"/>
    <lineage>
        <taxon>Viruses</taxon>
        <taxon>Duplodnaviria</taxon>
        <taxon>Heunggongvirae</taxon>
        <taxon>Uroviricota</taxon>
        <taxon>Caudoviricetes</taxon>
        <taxon>Weiservirinae</taxon>
        <taxon>Anayavirus</taxon>
        <taxon>Anayavirus chris</taxon>
    </lineage>
</organism>
<dbReference type="InterPro" id="IPR017853">
    <property type="entry name" value="GH"/>
</dbReference>
<dbReference type="Gene3D" id="3.20.20.80">
    <property type="entry name" value="Glycosidases"/>
    <property type="match status" value="1"/>
</dbReference>
<protein>
    <submittedName>
        <fullName evidence="2">Lysin A</fullName>
    </submittedName>
</protein>
<name>A0A6M3T8R8_9CAUD</name>
<reference evidence="2 3" key="1">
    <citation type="submission" date="2020-04" db="EMBL/GenBank/DDBJ databases">
        <authorList>
            <person name="Davenport L."/>
            <person name="Mcconahy L."/>
            <person name="Chen A."/>
            <person name="Cottrell A."/>
            <person name="Drouin R."/>
            <person name="Erdman M."/>
            <person name="Goranson S."/>
            <person name="Harrington A."/>
            <person name="Hecht A."/>
            <person name="Ramos M."/>
            <person name="Schutt J."/>
            <person name="Hayes S.G."/>
            <person name="Haydock J."/>
            <person name="Ettinger A.-S.H."/>
            <person name="Anders K.R."/>
            <person name="Garlena R.A."/>
            <person name="Russell D.A."/>
            <person name="Pope W.H."/>
            <person name="Jacobs-Sera D."/>
            <person name="Hatfull G.F."/>
        </authorList>
    </citation>
    <scope>NUCLEOTIDE SEQUENCE [LARGE SCALE GENOMIC DNA]</scope>
</reference>
<evidence type="ECO:0000313" key="2">
    <source>
        <dbReference type="EMBL" id="QJD50431.1"/>
    </source>
</evidence>
<dbReference type="GeneID" id="60324380"/>
<dbReference type="KEGG" id="vg:60324380"/>
<dbReference type="SUPFAM" id="SSF51445">
    <property type="entry name" value="(Trans)glycosidases"/>
    <property type="match status" value="1"/>
</dbReference>
<feature type="compositionally biased region" description="Basic and acidic residues" evidence="1">
    <location>
        <begin position="62"/>
        <end position="73"/>
    </location>
</feature>
<evidence type="ECO:0000256" key="1">
    <source>
        <dbReference type="SAM" id="MobiDB-lite"/>
    </source>
</evidence>
<accession>A0A6M3T8R8</accession>
<sequence>MITRANIEAAKQLVRVRLGDPYAFGGMFSASNLKQGTDCSGVWNDALGMAVGRFLWGRESEGATTESYRRKSEGGSLPDGAPGPFGTVAVARPQDIPANAVAKLAFHHGPGGGANSHMWGELDGMRIESAGSKGLVTAPKAWAIDNPYANAWAYLPGAIVEDGTTPAIPEPADTLYADVSEWQVPVTDAYTDAGYRVLCIRSNDGTHRDLDWASNYAWCKRAADDGRLACFLVYFVWRPDWRAAVETFKSQVGQPHPKMAVMLDVESWGGQIGGDQSDGINAAFESIAAFVGDRRKVIGYGNTGDLNNLWPRKPEGVRLVVAGYGRLPTYPGMIAHQYTDGRGYGGGLPEGAPPFGNCDMNAANGLTPTAFAAALGIETTQQEDNPLSALTPAEQREVLDLLRWMAAPNTGEFRKRFPSRSPLRALGEGLIDTAAGIALNDDANDHVALMVDLAKIGDPGALAQLRALAAADPVKYPDRQADRQLAQRILASAPPVSTSPTAPSTPADVPTPPPAAKVVCAQTGASCTLTAGDGDGSCALGGSECVLRKGGAL</sequence>
<gene>
    <name evidence="2" type="primary">29</name>
    <name evidence="2" type="ORF">SEA_CHRIS_29</name>
</gene>
<evidence type="ECO:0000313" key="3">
    <source>
        <dbReference type="Proteomes" id="UP000501603"/>
    </source>
</evidence>
<keyword evidence="3" id="KW-1185">Reference proteome</keyword>
<feature type="region of interest" description="Disordered" evidence="1">
    <location>
        <begin position="62"/>
        <end position="82"/>
    </location>
</feature>
<feature type="compositionally biased region" description="Low complexity" evidence="1">
    <location>
        <begin position="492"/>
        <end position="508"/>
    </location>
</feature>
<dbReference type="EMBL" id="MT310860">
    <property type="protein sequence ID" value="QJD50431.1"/>
    <property type="molecule type" value="Genomic_DNA"/>
</dbReference>
<proteinExistence type="predicted"/>
<dbReference type="RefSeq" id="YP_009952917.1">
    <property type="nucleotide sequence ID" value="NC_051617.1"/>
</dbReference>
<feature type="region of interest" description="Disordered" evidence="1">
    <location>
        <begin position="492"/>
        <end position="513"/>
    </location>
</feature>